<dbReference type="EMBL" id="MEZK01000027">
    <property type="protein sequence ID" value="OGD62042.1"/>
    <property type="molecule type" value="Genomic_DNA"/>
</dbReference>
<comment type="caution">
    <text evidence="1">The sequence shown here is derived from an EMBL/GenBank/DDBJ whole genome shotgun (WGS) entry which is preliminary data.</text>
</comment>
<dbReference type="AlphaFoldDB" id="A0A1F5E3T5"/>
<dbReference type="Proteomes" id="UP000177006">
    <property type="component" value="Unassembled WGS sequence"/>
</dbReference>
<protein>
    <submittedName>
        <fullName evidence="1">Uncharacterized protein</fullName>
    </submittedName>
</protein>
<dbReference type="STRING" id="1797457.A2160_00575"/>
<proteinExistence type="predicted"/>
<evidence type="ECO:0000313" key="2">
    <source>
        <dbReference type="Proteomes" id="UP000177006"/>
    </source>
</evidence>
<reference evidence="1 2" key="1">
    <citation type="journal article" date="2016" name="Nat. Commun.">
        <title>Thousands of microbial genomes shed light on interconnected biogeochemical processes in an aquifer system.</title>
        <authorList>
            <person name="Anantharaman K."/>
            <person name="Brown C.T."/>
            <person name="Hug L.A."/>
            <person name="Sharon I."/>
            <person name="Castelle C.J."/>
            <person name="Probst A.J."/>
            <person name="Thomas B.C."/>
            <person name="Singh A."/>
            <person name="Wilkins M.J."/>
            <person name="Karaoz U."/>
            <person name="Brodie E.L."/>
            <person name="Williams K.H."/>
            <person name="Hubbard S.S."/>
            <person name="Banfield J.F."/>
        </authorList>
    </citation>
    <scope>NUCLEOTIDE SEQUENCE [LARGE SCALE GENOMIC DNA]</scope>
</reference>
<name>A0A1F5E3T5_9BACT</name>
<sequence length="281" mass="31997">MIKTEDAASRVGHIISRRKVEREDSPATRTARFAGSVRSLNLATSLQARVMERFQQWQLIDEKEAALALTNAQRYLEMLDLAVRRAREGATGFSEVFATAPWSYEPLEGEYNEKEVRSNPRFTELREITGEDLRFSQRIQGGATRLNIVTRKDGARQIFREVADSNVRQIDHSQIPAIIPRFETIGFRDGRAGVLIDWIEGHYPKTDEERSLCLERAEGLLVVPMHAFDLNLSNFKITDDGQVYFVDQTAIEAILENGLSPETADQRRPLFEEGKSLIWEG</sequence>
<evidence type="ECO:0000313" key="1">
    <source>
        <dbReference type="EMBL" id="OGD62042.1"/>
    </source>
</evidence>
<organism evidence="1 2">
    <name type="scientific">Candidatus Beckwithbacteria bacterium RBG_13_42_9</name>
    <dbReference type="NCBI Taxonomy" id="1797457"/>
    <lineage>
        <taxon>Bacteria</taxon>
        <taxon>Candidatus Beckwithiibacteriota</taxon>
    </lineage>
</organism>
<accession>A0A1F5E3T5</accession>
<gene>
    <name evidence="1" type="ORF">A2160_00575</name>
</gene>